<evidence type="ECO:0000313" key="6">
    <source>
        <dbReference type="EMBL" id="ADL11798.1"/>
    </source>
</evidence>
<name>D9QTN4_ACEAZ</name>
<dbReference type="PANTHER" id="PTHR42792">
    <property type="entry name" value="FLAGELLIN"/>
    <property type="match status" value="1"/>
</dbReference>
<proteinExistence type="inferred from homology"/>
<keyword evidence="6" id="KW-0969">Cilium</keyword>
<dbReference type="InterPro" id="IPR001029">
    <property type="entry name" value="Flagellin_N"/>
</dbReference>
<evidence type="ECO:0000256" key="2">
    <source>
        <dbReference type="ARBA" id="ARBA00005709"/>
    </source>
</evidence>
<dbReference type="GO" id="GO:0009424">
    <property type="term" value="C:bacterial-type flagellum hook"/>
    <property type="evidence" value="ECO:0007669"/>
    <property type="project" value="InterPro"/>
</dbReference>
<dbReference type="AlphaFoldDB" id="D9QTN4"/>
<keyword evidence="3" id="KW-0975">Bacterial flagellum</keyword>
<dbReference type="PANTHER" id="PTHR42792:SF1">
    <property type="entry name" value="FLAGELLAR HOOK-ASSOCIATED PROTEIN 3"/>
    <property type="match status" value="1"/>
</dbReference>
<comment type="subcellular location">
    <subcellularLocation>
        <location evidence="1">Bacterial flagellum</location>
    </subcellularLocation>
</comment>
<dbReference type="InterPro" id="IPR013384">
    <property type="entry name" value="Flagell_FlgL"/>
</dbReference>
<dbReference type="InterPro" id="IPR046358">
    <property type="entry name" value="Flagellin_C"/>
</dbReference>
<dbReference type="GO" id="GO:0005198">
    <property type="term" value="F:structural molecule activity"/>
    <property type="evidence" value="ECO:0007669"/>
    <property type="project" value="InterPro"/>
</dbReference>
<dbReference type="Pfam" id="PF00700">
    <property type="entry name" value="Flagellin_C"/>
    <property type="match status" value="1"/>
</dbReference>
<protein>
    <submittedName>
        <fullName evidence="6">Flagellar hook-associated protein 3</fullName>
    </submittedName>
</protein>
<evidence type="ECO:0000259" key="4">
    <source>
        <dbReference type="Pfam" id="PF00669"/>
    </source>
</evidence>
<keyword evidence="7" id="KW-1185">Reference proteome</keyword>
<evidence type="ECO:0000256" key="3">
    <source>
        <dbReference type="ARBA" id="ARBA00023143"/>
    </source>
</evidence>
<gene>
    <name evidence="6" type="ordered locus">Acear_0248</name>
</gene>
<feature type="domain" description="Flagellin C-terminal" evidence="5">
    <location>
        <begin position="207"/>
        <end position="286"/>
    </location>
</feature>
<evidence type="ECO:0000259" key="5">
    <source>
        <dbReference type="Pfam" id="PF00700"/>
    </source>
</evidence>
<dbReference type="eggNOG" id="COG1344">
    <property type="taxonomic scope" value="Bacteria"/>
</dbReference>
<keyword evidence="6" id="KW-0966">Cell projection</keyword>
<dbReference type="HOGENOM" id="CLU_024437_2_1_9"/>
<dbReference type="OrthoDB" id="9758307at2"/>
<sequence>MRVTNGMMVNNLLGNLSDSKERLDEYNRQLSTGKKFDMPSQNPTGTVRSMDLESTISSNKQYTRNINQSLTWIKSTEGTLSHANDILHRTRELAVKGANGSLNETDRQSIADEVKELKANMKGVANTSYNGKYIFAGHKVNIKPYSDNSSKYQGDDGKIIREISQGTEVKINQSGDFFEPILDRMEKLIDNLETGNIDGISNNISDLDESLDEVIKKRSEVGAKQNRLELTKNRLEDDKIKFKELLSQNEDVDIAKTIMNLKMSENVHRAALSSGARIIQPSLTDFLR</sequence>
<reference evidence="6 7" key="1">
    <citation type="journal article" date="2010" name="Stand. Genomic Sci.">
        <title>Complete genome sequence of Acetohalobium arabaticum type strain (Z-7288).</title>
        <authorList>
            <person name="Sikorski J."/>
            <person name="Lapidus A."/>
            <person name="Chertkov O."/>
            <person name="Lucas S."/>
            <person name="Copeland A."/>
            <person name="Glavina Del Rio T."/>
            <person name="Nolan M."/>
            <person name="Tice H."/>
            <person name="Cheng J.F."/>
            <person name="Han C."/>
            <person name="Brambilla E."/>
            <person name="Pitluck S."/>
            <person name="Liolios K."/>
            <person name="Ivanova N."/>
            <person name="Mavromatis K."/>
            <person name="Mikhailova N."/>
            <person name="Pati A."/>
            <person name="Bruce D."/>
            <person name="Detter C."/>
            <person name="Tapia R."/>
            <person name="Goodwin L."/>
            <person name="Chen A."/>
            <person name="Palaniappan K."/>
            <person name="Land M."/>
            <person name="Hauser L."/>
            <person name="Chang Y.J."/>
            <person name="Jeffries C.D."/>
            <person name="Rohde M."/>
            <person name="Goker M."/>
            <person name="Spring S."/>
            <person name="Woyke T."/>
            <person name="Bristow J."/>
            <person name="Eisen J.A."/>
            <person name="Markowitz V."/>
            <person name="Hugenholtz P."/>
            <person name="Kyrpides N.C."/>
            <person name="Klenk H.P."/>
        </authorList>
    </citation>
    <scope>NUCLEOTIDE SEQUENCE [LARGE SCALE GENOMIC DNA]</scope>
    <source>
        <strain evidence="7">ATCC 49924 / DSM 5501 / Z-7288</strain>
    </source>
</reference>
<dbReference type="STRING" id="574087.Acear_0248"/>
<keyword evidence="6" id="KW-0282">Flagellum</keyword>
<dbReference type="SUPFAM" id="SSF64518">
    <property type="entry name" value="Phase 1 flagellin"/>
    <property type="match status" value="1"/>
</dbReference>
<dbReference type="KEGG" id="aar:Acear_0248"/>
<dbReference type="GO" id="GO:0071973">
    <property type="term" value="P:bacterial-type flagellum-dependent cell motility"/>
    <property type="evidence" value="ECO:0007669"/>
    <property type="project" value="InterPro"/>
</dbReference>
<dbReference type="InterPro" id="IPR001492">
    <property type="entry name" value="Flagellin"/>
</dbReference>
<dbReference type="Pfam" id="PF00669">
    <property type="entry name" value="Flagellin_N"/>
    <property type="match status" value="1"/>
</dbReference>
<accession>D9QTN4</accession>
<feature type="domain" description="Flagellin N-terminal" evidence="4">
    <location>
        <begin position="6"/>
        <end position="138"/>
    </location>
</feature>
<dbReference type="NCBIfam" id="TIGR02550">
    <property type="entry name" value="flagell_flgL"/>
    <property type="match status" value="1"/>
</dbReference>
<comment type="similarity">
    <text evidence="2">Belongs to the bacterial flagellin family.</text>
</comment>
<dbReference type="RefSeq" id="WP_013277244.1">
    <property type="nucleotide sequence ID" value="NC_014378.1"/>
</dbReference>
<dbReference type="Proteomes" id="UP000001661">
    <property type="component" value="Chromosome"/>
</dbReference>
<dbReference type="Gene3D" id="1.20.1330.10">
    <property type="entry name" value="f41 fragment of flagellin, N-terminal domain"/>
    <property type="match status" value="1"/>
</dbReference>
<evidence type="ECO:0000313" key="7">
    <source>
        <dbReference type="Proteomes" id="UP000001661"/>
    </source>
</evidence>
<evidence type="ECO:0000256" key="1">
    <source>
        <dbReference type="ARBA" id="ARBA00004365"/>
    </source>
</evidence>
<dbReference type="EMBL" id="CP002105">
    <property type="protein sequence ID" value="ADL11798.1"/>
    <property type="molecule type" value="Genomic_DNA"/>
</dbReference>
<organism evidence="6 7">
    <name type="scientific">Acetohalobium arabaticum (strain ATCC 49924 / DSM 5501 / Z-7288)</name>
    <dbReference type="NCBI Taxonomy" id="574087"/>
    <lineage>
        <taxon>Bacteria</taxon>
        <taxon>Bacillati</taxon>
        <taxon>Bacillota</taxon>
        <taxon>Clostridia</taxon>
        <taxon>Halanaerobiales</taxon>
        <taxon>Halobacteroidaceae</taxon>
        <taxon>Acetohalobium</taxon>
    </lineage>
</organism>